<organism evidence="1 2">
    <name type="scientific">Pyrolobus fumarii (strain DSM 11204 / 1A)</name>
    <dbReference type="NCBI Taxonomy" id="694429"/>
    <lineage>
        <taxon>Archaea</taxon>
        <taxon>Thermoproteota</taxon>
        <taxon>Thermoprotei</taxon>
        <taxon>Desulfurococcales</taxon>
        <taxon>Pyrodictiaceae</taxon>
        <taxon>Pyrolobus</taxon>
    </lineage>
</organism>
<dbReference type="KEGG" id="pfm:Pyrfu_0622"/>
<dbReference type="RefSeq" id="WP_014026168.1">
    <property type="nucleotide sequence ID" value="NC_015931.1"/>
</dbReference>
<accession>G0EHB6</accession>
<dbReference type="HOGENOM" id="CLU_791356_0_0_2"/>
<evidence type="ECO:0000313" key="2">
    <source>
        <dbReference type="Proteomes" id="UP000001037"/>
    </source>
</evidence>
<dbReference type="AlphaFoldDB" id="G0EHB6"/>
<dbReference type="InParanoid" id="G0EHB6"/>
<dbReference type="Proteomes" id="UP000001037">
    <property type="component" value="Chromosome"/>
</dbReference>
<sequence length="350" mass="40446">MPSWDMHVKIAKMLGLDPLTAREVNVDVDAGPLHDIGRRLPRVRLGGWSIHRRLVEEKQLSHLKSIASKIERNPAYRDAFVLHHVIDVLADLEVSSNLLSQQGVSVDLGIIRERVRAELLALGKLVESGHVERIIDLVFAHLDAVRSAMKPWVSNVVKERMDYAQLDDKVYIERVLRNLSMTYNKWINNLAKGFARAIAEVLGAEIRWKNLTETEDASEFERGKPDCKYLISNLFFRLHRRALLTSLYFDMLYICFKFNTEIFNETVLRITKRRAAEMGRYAIRACVESTNPRCALSTALDVFNHYTLDACKRYIEQAQTLATRYSEMLYAMLTHATRLLREHYGCEVFY</sequence>
<dbReference type="GeneID" id="11139084"/>
<evidence type="ECO:0000313" key="1">
    <source>
        <dbReference type="EMBL" id="AEM38491.1"/>
    </source>
</evidence>
<proteinExistence type="predicted"/>
<gene>
    <name evidence="1" type="ordered locus">Pyrfu_0622</name>
</gene>
<name>G0EHB6_PYRF1</name>
<reference evidence="1 2" key="1">
    <citation type="journal article" date="2011" name="Stand. Genomic Sci.">
        <title>Complete genome sequence of the hyperthermophilic chemolithoautotroph Pyrolobus fumarii type strain (1A).</title>
        <authorList>
            <person name="Anderson I."/>
            <person name="Goker M."/>
            <person name="Nolan M."/>
            <person name="Lucas S."/>
            <person name="Hammon N."/>
            <person name="Deshpande S."/>
            <person name="Cheng J.F."/>
            <person name="Tapia R."/>
            <person name="Han C."/>
            <person name="Goodwin L."/>
            <person name="Pitluck S."/>
            <person name="Huntemann M."/>
            <person name="Liolios K."/>
            <person name="Ivanova N."/>
            <person name="Pagani I."/>
            <person name="Mavromatis K."/>
            <person name="Ovchinikova G."/>
            <person name="Pati A."/>
            <person name="Chen A."/>
            <person name="Palaniappan K."/>
            <person name="Land M."/>
            <person name="Hauser L."/>
            <person name="Brambilla E.M."/>
            <person name="Huber H."/>
            <person name="Yasawong M."/>
            <person name="Rohde M."/>
            <person name="Spring S."/>
            <person name="Abt B."/>
            <person name="Sikorski J."/>
            <person name="Wirth R."/>
            <person name="Detter J.C."/>
            <person name="Woyke T."/>
            <person name="Bristow J."/>
            <person name="Eisen J.A."/>
            <person name="Markowitz V."/>
            <person name="Hugenholtz P."/>
            <person name="Kyrpides N.C."/>
            <person name="Klenk H.P."/>
            <person name="Lapidus A."/>
        </authorList>
    </citation>
    <scope>NUCLEOTIDE SEQUENCE [LARGE SCALE GENOMIC DNA]</scope>
    <source>
        <strain evidence="2">DSM 11204 / 1A</strain>
    </source>
</reference>
<keyword evidence="2" id="KW-1185">Reference proteome</keyword>
<protein>
    <submittedName>
        <fullName evidence="1">Uncharacterized protein</fullName>
    </submittedName>
</protein>
<dbReference type="EMBL" id="CP002838">
    <property type="protein sequence ID" value="AEM38491.1"/>
    <property type="molecule type" value="Genomic_DNA"/>
</dbReference>